<sequence>MKTIKYIYSVILITCLITSCEITDVNVDPDNPSAASINAGAIYPGMISQSHRNLVALGGRIAGLINQQFDGLDAQQIAYAQYNIGESDPDDLWDFGLYGGGAMTDCFVIIQNNEGEVSALAKLYMAANLGLATSIWGNVPYSDAFNGDQGNLNPSYDSQSDVYDTVQALLDQAIAEGVDSGVGAFAGAGSTSGIDWEKTARALKARYYMHLTSVNGVSAAQNALTQAQLALSSTSEQADFVYSTPAQNANPLYLFDNDRPSTLGFGTTLNNMMTGDPRLPLYTTDGESFAGIAGLFWGQADSPTPLISYWEVKFIEAEAIVRTGGTDTDALTALQDAVEANMLYVGVSQTDADTYVNALSLSGTEAQKIETIINEKYKALYGNAPIESWTDYRRTGYPALIANPNAVSTVNPSRIIPRRLMYPLSERQTNEASYNEAISAQGGHLLDVDIWAFPSN</sequence>
<dbReference type="Pfam" id="PF12771">
    <property type="entry name" value="SusD-like_2"/>
    <property type="match status" value="1"/>
</dbReference>
<accession>A0ABS9IKM1</accession>
<evidence type="ECO:0000313" key="2">
    <source>
        <dbReference type="Proteomes" id="UP001200022"/>
    </source>
</evidence>
<dbReference type="InterPro" id="IPR011990">
    <property type="entry name" value="TPR-like_helical_dom_sf"/>
</dbReference>
<dbReference type="SUPFAM" id="SSF48452">
    <property type="entry name" value="TPR-like"/>
    <property type="match status" value="1"/>
</dbReference>
<gene>
    <name evidence="1" type="ORF">L3X39_10955</name>
</gene>
<comment type="caution">
    <text evidence="1">The sequence shown here is derived from an EMBL/GenBank/DDBJ whole genome shotgun (WGS) entry which is preliminary data.</text>
</comment>
<keyword evidence="1" id="KW-0449">Lipoprotein</keyword>
<dbReference type="Gene3D" id="1.25.40.390">
    <property type="match status" value="1"/>
</dbReference>
<protein>
    <submittedName>
        <fullName evidence="1">SusD/RagB family nutrient-binding outer membrane lipoprotein</fullName>
    </submittedName>
</protein>
<dbReference type="EMBL" id="JAKKDV010000004">
    <property type="protein sequence ID" value="MCF7561156.1"/>
    <property type="molecule type" value="Genomic_DNA"/>
</dbReference>
<dbReference type="InterPro" id="IPR041662">
    <property type="entry name" value="SusD-like_2"/>
</dbReference>
<reference evidence="1 2" key="1">
    <citation type="submission" date="2022-01" db="EMBL/GenBank/DDBJ databases">
        <title>Draft genome sequence of Sabulilitoribacter multivorans KCTC 32326.</title>
        <authorList>
            <person name="Oh J.-S."/>
        </authorList>
    </citation>
    <scope>NUCLEOTIDE SEQUENCE [LARGE SCALE GENOMIC DNA]</scope>
    <source>
        <strain evidence="1 2">M-M16</strain>
    </source>
</reference>
<name>A0ABS9IKM1_9FLAO</name>
<keyword evidence="2" id="KW-1185">Reference proteome</keyword>
<dbReference type="PROSITE" id="PS51257">
    <property type="entry name" value="PROKAR_LIPOPROTEIN"/>
    <property type="match status" value="1"/>
</dbReference>
<evidence type="ECO:0000313" key="1">
    <source>
        <dbReference type="EMBL" id="MCF7561156.1"/>
    </source>
</evidence>
<dbReference type="RefSeq" id="WP_237231825.1">
    <property type="nucleotide sequence ID" value="NZ_JAKKDV010000004.1"/>
</dbReference>
<dbReference type="Proteomes" id="UP001200022">
    <property type="component" value="Unassembled WGS sequence"/>
</dbReference>
<proteinExistence type="predicted"/>
<organism evidence="1 2">
    <name type="scientific">Flaviramulus multivorans</name>
    <dbReference type="NCBI Taxonomy" id="1304750"/>
    <lineage>
        <taxon>Bacteria</taxon>
        <taxon>Pseudomonadati</taxon>
        <taxon>Bacteroidota</taxon>
        <taxon>Flavobacteriia</taxon>
        <taxon>Flavobacteriales</taxon>
        <taxon>Flavobacteriaceae</taxon>
        <taxon>Flaviramulus</taxon>
    </lineage>
</organism>